<dbReference type="InterPro" id="IPR027417">
    <property type="entry name" value="P-loop_NTPase"/>
</dbReference>
<keyword evidence="5" id="KW-1185">Reference proteome</keyword>
<evidence type="ECO:0000313" key="5">
    <source>
        <dbReference type="Proteomes" id="UP000005289"/>
    </source>
</evidence>
<keyword evidence="1" id="KW-0547">Nucleotide-binding</keyword>
<feature type="domain" description="ABC transporter" evidence="3">
    <location>
        <begin position="6"/>
        <end position="242"/>
    </location>
</feature>
<reference evidence="4 5" key="1">
    <citation type="submission" date="2013-12" db="EMBL/GenBank/DDBJ databases">
        <authorList>
            <consortium name="DOE Joint Genome Institute"/>
            <person name="Muyzer G."/>
            <person name="Huntemann M."/>
            <person name="Han J."/>
            <person name="Chen A."/>
            <person name="Kyrpides N."/>
            <person name="Mavromatis K."/>
            <person name="Markowitz V."/>
            <person name="Palaniappan K."/>
            <person name="Ivanova N."/>
            <person name="Schaumberg A."/>
            <person name="Pati A."/>
            <person name="Liolios K."/>
            <person name="Nordberg H.P."/>
            <person name="Cantor M.N."/>
            <person name="Hua S.X."/>
            <person name="Woyke T."/>
        </authorList>
    </citation>
    <scope>NUCLEOTIDE SEQUENCE [LARGE SCALE GENOMIC DNA]</scope>
    <source>
        <strain evidence="4 5">ARh 1</strain>
    </source>
</reference>
<dbReference type="Proteomes" id="UP000005289">
    <property type="component" value="Chromosome"/>
</dbReference>
<dbReference type="HOGENOM" id="CLU_000604_1_11_6"/>
<evidence type="ECO:0000313" key="4">
    <source>
        <dbReference type="EMBL" id="AHE98150.1"/>
    </source>
</evidence>
<dbReference type="RefSeq" id="WP_006747726.1">
    <property type="nucleotide sequence ID" value="NZ_CP007029.1"/>
</dbReference>
<gene>
    <name evidence="4" type="ORF">THITH_07590</name>
</gene>
<dbReference type="PROSITE" id="PS50893">
    <property type="entry name" value="ABC_TRANSPORTER_2"/>
    <property type="match status" value="1"/>
</dbReference>
<dbReference type="PANTHER" id="PTHR42794:SF2">
    <property type="entry name" value="ABC TRANSPORTER ATP-BINDING PROTEIN"/>
    <property type="match status" value="1"/>
</dbReference>
<dbReference type="InterPro" id="IPR003439">
    <property type="entry name" value="ABC_transporter-like_ATP-bd"/>
</dbReference>
<proteinExistence type="predicted"/>
<protein>
    <submittedName>
        <fullName evidence="4">ABC transporter</fullName>
    </submittedName>
</protein>
<dbReference type="PROSITE" id="PS00211">
    <property type="entry name" value="ABC_TRANSPORTER_1"/>
    <property type="match status" value="1"/>
</dbReference>
<dbReference type="Pfam" id="PF00005">
    <property type="entry name" value="ABC_tran"/>
    <property type="match status" value="1"/>
</dbReference>
<dbReference type="AlphaFoldDB" id="W0DMP7"/>
<organism evidence="4 5">
    <name type="scientific">Thioalkalivibrio paradoxus ARh 1</name>
    <dbReference type="NCBI Taxonomy" id="713585"/>
    <lineage>
        <taxon>Bacteria</taxon>
        <taxon>Pseudomonadati</taxon>
        <taxon>Pseudomonadota</taxon>
        <taxon>Gammaproteobacteria</taxon>
        <taxon>Chromatiales</taxon>
        <taxon>Ectothiorhodospiraceae</taxon>
        <taxon>Thioalkalivibrio</taxon>
    </lineage>
</organism>
<dbReference type="EMBL" id="CP007029">
    <property type="protein sequence ID" value="AHE98150.1"/>
    <property type="molecule type" value="Genomic_DNA"/>
</dbReference>
<dbReference type="GO" id="GO:0016887">
    <property type="term" value="F:ATP hydrolysis activity"/>
    <property type="evidence" value="ECO:0007669"/>
    <property type="project" value="InterPro"/>
</dbReference>
<evidence type="ECO:0000256" key="2">
    <source>
        <dbReference type="ARBA" id="ARBA00022840"/>
    </source>
</evidence>
<name>W0DMP7_9GAMM</name>
<evidence type="ECO:0000256" key="1">
    <source>
        <dbReference type="ARBA" id="ARBA00022741"/>
    </source>
</evidence>
<dbReference type="STRING" id="713585.THITH_07590"/>
<dbReference type="InterPro" id="IPR017871">
    <property type="entry name" value="ABC_transporter-like_CS"/>
</dbReference>
<dbReference type="KEGG" id="tti:THITH_07590"/>
<dbReference type="OrthoDB" id="6461291at2"/>
<keyword evidence="2" id="KW-0067">ATP-binding</keyword>
<dbReference type="PANTHER" id="PTHR42794">
    <property type="entry name" value="HEMIN IMPORT ATP-BINDING PROTEIN HMUV"/>
    <property type="match status" value="1"/>
</dbReference>
<dbReference type="SUPFAM" id="SSF52540">
    <property type="entry name" value="P-loop containing nucleoside triphosphate hydrolases"/>
    <property type="match status" value="1"/>
</dbReference>
<dbReference type="CDD" id="cd03214">
    <property type="entry name" value="ABC_Iron-Siderophores_B12_Hemin"/>
    <property type="match status" value="1"/>
</dbReference>
<accession>W0DMP7</accession>
<evidence type="ECO:0000259" key="3">
    <source>
        <dbReference type="PROSITE" id="PS50893"/>
    </source>
</evidence>
<dbReference type="SMART" id="SM00382">
    <property type="entry name" value="AAA"/>
    <property type="match status" value="1"/>
</dbReference>
<dbReference type="InterPro" id="IPR003593">
    <property type="entry name" value="AAA+_ATPase"/>
</dbReference>
<dbReference type="GO" id="GO:0005524">
    <property type="term" value="F:ATP binding"/>
    <property type="evidence" value="ECO:0007669"/>
    <property type="project" value="UniProtKB-KW"/>
</dbReference>
<dbReference type="Gene3D" id="3.40.50.300">
    <property type="entry name" value="P-loop containing nucleotide triphosphate hydrolases"/>
    <property type="match status" value="1"/>
</dbReference>
<sequence>MSPALLQLNALVIDVPGRTGAMALDAALLPGQCWGLLGPNGAGKTTLLHTLAGLRRPRSGEILIDGQPLPALPPRRVARRLGLVFQDHHDGFPSTVLETALIGRHPFLRAWDLEGADDHEIAHRALARMDLEGLATRQVQTLSGGERQRLAIATLLTQDPPLWLLDEPTNHLDLRHQVQVLELIRGEVANHGRGAVLALHDPNLAASYCTHLILMYPDGGLCWGRTADVFHVPALEQLFGQALEAIDTGDGLWVRPVAAPRAGAR</sequence>